<feature type="compositionally biased region" description="Basic and acidic residues" evidence="1">
    <location>
        <begin position="8"/>
        <end position="24"/>
    </location>
</feature>
<dbReference type="Proteomes" id="UP000887565">
    <property type="component" value="Unplaced"/>
</dbReference>
<reference evidence="3" key="1">
    <citation type="submission" date="2022-11" db="UniProtKB">
        <authorList>
            <consortium name="WormBaseParasite"/>
        </authorList>
    </citation>
    <scope>IDENTIFICATION</scope>
</reference>
<protein>
    <submittedName>
        <fullName evidence="3">Uncharacterized protein</fullName>
    </submittedName>
</protein>
<dbReference type="WBParaSite" id="nRc.2.0.1.t14954-RA">
    <property type="protein sequence ID" value="nRc.2.0.1.t14954-RA"/>
    <property type="gene ID" value="nRc.2.0.1.g14954"/>
</dbReference>
<dbReference type="AlphaFoldDB" id="A0A915IM66"/>
<evidence type="ECO:0000313" key="2">
    <source>
        <dbReference type="Proteomes" id="UP000887565"/>
    </source>
</evidence>
<accession>A0A915IM66</accession>
<feature type="region of interest" description="Disordered" evidence="1">
    <location>
        <begin position="70"/>
        <end position="104"/>
    </location>
</feature>
<evidence type="ECO:0000313" key="3">
    <source>
        <dbReference type="WBParaSite" id="nRc.2.0.1.t14954-RA"/>
    </source>
</evidence>
<feature type="region of interest" description="Disordered" evidence="1">
    <location>
        <begin position="1"/>
        <end position="28"/>
    </location>
</feature>
<proteinExistence type="predicted"/>
<organism evidence="2 3">
    <name type="scientific">Romanomermis culicivorax</name>
    <name type="common">Nematode worm</name>
    <dbReference type="NCBI Taxonomy" id="13658"/>
    <lineage>
        <taxon>Eukaryota</taxon>
        <taxon>Metazoa</taxon>
        <taxon>Ecdysozoa</taxon>
        <taxon>Nematoda</taxon>
        <taxon>Enoplea</taxon>
        <taxon>Dorylaimia</taxon>
        <taxon>Mermithida</taxon>
        <taxon>Mermithoidea</taxon>
        <taxon>Mermithidae</taxon>
        <taxon>Romanomermis</taxon>
    </lineage>
</organism>
<evidence type="ECO:0000256" key="1">
    <source>
        <dbReference type="SAM" id="MobiDB-lite"/>
    </source>
</evidence>
<sequence length="112" mass="12604">MKKTNAAKNDKTKRQDKNESDNQRSKIRILKIDALPQTKENHTFSNKSFTSRTYLNVILPFIATRVISATRSPQPQNSANSSIASSRQTVESTSKQTASTSRQMIFGCALRR</sequence>
<keyword evidence="2" id="KW-1185">Reference proteome</keyword>
<name>A0A915IM66_ROMCU</name>
<feature type="compositionally biased region" description="Polar residues" evidence="1">
    <location>
        <begin position="70"/>
        <end position="103"/>
    </location>
</feature>